<keyword evidence="2" id="KW-1185">Reference proteome</keyword>
<comment type="caution">
    <text evidence="1">The sequence shown here is derived from an EMBL/GenBank/DDBJ whole genome shotgun (WGS) entry which is preliminary data.</text>
</comment>
<organism evidence="1 2">
    <name type="scientific">Pseudescherichia vulneris NBRC 102420</name>
    <dbReference type="NCBI Taxonomy" id="1115515"/>
    <lineage>
        <taxon>Bacteria</taxon>
        <taxon>Pseudomonadati</taxon>
        <taxon>Pseudomonadota</taxon>
        <taxon>Gammaproteobacteria</taxon>
        <taxon>Enterobacterales</taxon>
        <taxon>Enterobacteriaceae</taxon>
        <taxon>Pseudescherichia</taxon>
    </lineage>
</organism>
<accession>A0A090V220</accession>
<dbReference type="AlphaFoldDB" id="A0A090V220"/>
<reference evidence="1 2" key="1">
    <citation type="submission" date="2014-09" db="EMBL/GenBank/DDBJ databases">
        <title>Whole genome shotgun sequence of Escherichia vulneris NBRC 102420.</title>
        <authorList>
            <person name="Yoshida Y."/>
            <person name="Hosoyama A."/>
            <person name="Tsuchikane K."/>
            <person name="Ohji S."/>
            <person name="Ichikawa N."/>
            <person name="Kimura A."/>
            <person name="Yamazoe A."/>
            <person name="Ezaki T."/>
            <person name="Fujita N."/>
        </authorList>
    </citation>
    <scope>NUCLEOTIDE SEQUENCE [LARGE SCALE GENOMIC DNA]</scope>
    <source>
        <strain evidence="1 2">NBRC 102420</strain>
    </source>
</reference>
<name>A0A090V220_PSEVU</name>
<evidence type="ECO:0000313" key="2">
    <source>
        <dbReference type="Proteomes" id="UP000029462"/>
    </source>
</evidence>
<gene>
    <name evidence="1" type="ORF">EV102420_09_01850</name>
</gene>
<sequence>MHCVTASLMAQLNSKKNFAHKNDTEFMNLKDVLSKPHRFCIMFSLGLMNK</sequence>
<evidence type="ECO:0000313" key="1">
    <source>
        <dbReference type="EMBL" id="GAL58153.1"/>
    </source>
</evidence>
<dbReference type="EMBL" id="BBMZ01000009">
    <property type="protein sequence ID" value="GAL58153.1"/>
    <property type="molecule type" value="Genomic_DNA"/>
</dbReference>
<protein>
    <submittedName>
        <fullName evidence="1">Uncharacterized protein</fullName>
    </submittedName>
</protein>
<dbReference type="Proteomes" id="UP000029462">
    <property type="component" value="Unassembled WGS sequence"/>
</dbReference>
<proteinExistence type="predicted"/>
<dbReference type="STRING" id="1115515.EV102420_09_01850"/>